<evidence type="ECO:0000313" key="2">
    <source>
        <dbReference type="EMBL" id="CBZ24348.1"/>
    </source>
</evidence>
<dbReference type="VEuPathDB" id="TriTrypDB:LmxM.10.0330"/>
<evidence type="ECO:0000256" key="1">
    <source>
        <dbReference type="SAM" id="MobiDB-lite"/>
    </source>
</evidence>
<dbReference type="Proteomes" id="UP000007259">
    <property type="component" value="Chromosome 10"/>
</dbReference>
<dbReference type="GeneID" id="13454695"/>
<gene>
    <name evidence="2" type="ORF">LMXM_10_0330</name>
</gene>
<dbReference type="PhylomeDB" id="E9AN43"/>
<reference evidence="2 3" key="1">
    <citation type="journal article" date="2011" name="Genome Res.">
        <title>Chromosome and gene copy number variation allow major structural change between species and strains of Leishmania.</title>
        <authorList>
            <person name="Rogers M.B."/>
            <person name="Hilley J.D."/>
            <person name="Dickens N.J."/>
            <person name="Wilkes J."/>
            <person name="Bates P.A."/>
            <person name="Depledge D.P."/>
            <person name="Harris D."/>
            <person name="Her Y."/>
            <person name="Herzyk P."/>
            <person name="Imamura H."/>
            <person name="Otto T.D."/>
            <person name="Sanders M."/>
            <person name="Seeger K."/>
            <person name="Dujardin J.C."/>
            <person name="Berriman M."/>
            <person name="Smith D.F."/>
            <person name="Hertz-Fowler C."/>
            <person name="Mottram J.C."/>
        </authorList>
    </citation>
    <scope>NUCLEOTIDE SEQUENCE [LARGE SCALE GENOMIC DNA]</scope>
    <source>
        <strain evidence="2 3">MHOM/GT/2001/U1103</strain>
    </source>
</reference>
<proteinExistence type="predicted"/>
<organism evidence="2 3">
    <name type="scientific">Leishmania mexicana (strain MHOM/GT/2001/U1103)</name>
    <dbReference type="NCBI Taxonomy" id="929439"/>
    <lineage>
        <taxon>Eukaryota</taxon>
        <taxon>Discoba</taxon>
        <taxon>Euglenozoa</taxon>
        <taxon>Kinetoplastea</taxon>
        <taxon>Metakinetoplastina</taxon>
        <taxon>Trypanosomatida</taxon>
        <taxon>Trypanosomatidae</taxon>
        <taxon>Leishmaniinae</taxon>
        <taxon>Leishmania</taxon>
    </lineage>
</organism>
<dbReference type="OrthoDB" id="263705at2759"/>
<dbReference type="RefSeq" id="XP_003872872.1">
    <property type="nucleotide sequence ID" value="XM_003872823.1"/>
</dbReference>
<dbReference type="AlphaFoldDB" id="E9AN43"/>
<sequence length="433" mass="45342">MGTTKASGPADISACGAEGEGRGITTTLCASFELPLRLQSTDGVAVAVAPSEDAAFLRHILRDKTDWPAAQKHREQLNAVMPEMDVVGCYVVCAGSRWTSTRHQRGGDDRDGCRLSVGGAVKKAKGEASAGADSIAAIANCVQQQLRSASILPSTATGFVLLVVYDKEVTSAAGETGIAAPNPQQSPAAARLPFDCLYVPATTASDAWPTEEVAVGPSDMEWIALANETVMPAHHQSSTTTSSAAAKPGLLRRLCSAAYLASEAPAERELANMQTSRMASSQNCRAAEELVGSLRLIMRLLVEMAASSLSPTATAPDDVELLRTVATCLRNVPDSRPSQPPGEPRAPSALPAEEVLTAVLALEVQCALHMRSLSKAQQQLLSSSRSATAASHSKVCSPKTANPPRPPSAEGRSTHEPDKRSGINTAVPGYVWK</sequence>
<accession>E9AN43</accession>
<dbReference type="EMBL" id="FR799563">
    <property type="protein sequence ID" value="CBZ24348.1"/>
    <property type="molecule type" value="Genomic_DNA"/>
</dbReference>
<protein>
    <submittedName>
        <fullName evidence="2">Uncharacterized protein</fullName>
    </submittedName>
</protein>
<feature type="region of interest" description="Disordered" evidence="1">
    <location>
        <begin position="384"/>
        <end position="433"/>
    </location>
</feature>
<evidence type="ECO:0000313" key="3">
    <source>
        <dbReference type="Proteomes" id="UP000007259"/>
    </source>
</evidence>
<feature type="compositionally biased region" description="Basic and acidic residues" evidence="1">
    <location>
        <begin position="412"/>
        <end position="421"/>
    </location>
</feature>
<dbReference type="KEGG" id="lmi:LMXM_10_0330"/>
<feature type="compositionally biased region" description="Low complexity" evidence="1">
    <location>
        <begin position="384"/>
        <end position="393"/>
    </location>
</feature>
<keyword evidence="3" id="KW-1185">Reference proteome</keyword>
<name>E9AN43_LEIMU</name>
<dbReference type="OMA" id="AIANCVQ"/>